<evidence type="ECO:0000256" key="1">
    <source>
        <dbReference type="SAM" id="Coils"/>
    </source>
</evidence>
<dbReference type="Proteomes" id="UP000598488">
    <property type="component" value="Unassembled WGS sequence"/>
</dbReference>
<proteinExistence type="predicted"/>
<protein>
    <submittedName>
        <fullName evidence="2">Uncharacterized protein</fullName>
    </submittedName>
</protein>
<keyword evidence="1" id="KW-0175">Coiled coil</keyword>
<gene>
    <name evidence="2" type="ORF">JHD44_08835</name>
</gene>
<comment type="caution">
    <text evidence="2">The sequence shown here is derived from an EMBL/GenBank/DDBJ whole genome shotgun (WGS) entry which is preliminary data.</text>
</comment>
<evidence type="ECO:0000313" key="2">
    <source>
        <dbReference type="EMBL" id="MBJ7550784.1"/>
    </source>
</evidence>
<keyword evidence="3" id="KW-1185">Reference proteome</keyword>
<dbReference type="RefSeq" id="WP_199462395.1">
    <property type="nucleotide sequence ID" value="NZ_JAEMUH010000007.1"/>
</dbReference>
<dbReference type="EMBL" id="JAEMUH010000007">
    <property type="protein sequence ID" value="MBJ7550784.1"/>
    <property type="molecule type" value="Genomic_DNA"/>
</dbReference>
<reference evidence="2 3" key="1">
    <citation type="submission" date="2020-12" db="EMBL/GenBank/DDBJ databases">
        <title>Comparative genome analysis of fungal antagonists Marinomonas ostreistagni 398 and M. spartinae 468.</title>
        <authorList>
            <person name="Fields J.L."/>
            <person name="Mavrodi O.V."/>
            <person name="Biber P.D."/>
            <person name="Indest K.J."/>
            <person name="Mavrodi D.V."/>
        </authorList>
    </citation>
    <scope>NUCLEOTIDE SEQUENCE [LARGE SCALE GENOMIC DNA]</scope>
    <source>
        <strain evidence="2 3">USM7</strain>
    </source>
</reference>
<organism evidence="2 3">
    <name type="scientific">Marinomonas ostreistagni</name>
    <dbReference type="NCBI Taxonomy" id="359209"/>
    <lineage>
        <taxon>Bacteria</taxon>
        <taxon>Pseudomonadati</taxon>
        <taxon>Pseudomonadota</taxon>
        <taxon>Gammaproteobacteria</taxon>
        <taxon>Oceanospirillales</taxon>
        <taxon>Oceanospirillaceae</taxon>
        <taxon>Marinomonas</taxon>
    </lineage>
</organism>
<evidence type="ECO:0000313" key="3">
    <source>
        <dbReference type="Proteomes" id="UP000598488"/>
    </source>
</evidence>
<accession>A0ABS0ZAV0</accession>
<feature type="coiled-coil region" evidence="1">
    <location>
        <begin position="63"/>
        <end position="90"/>
    </location>
</feature>
<sequence>MTLQRDLELWQQTGNSTYARNIANHLVNVLDQGKYQHIEKIKDVTVGHGSGAPIKSGLLWAVIDNTKAKNEVLHEENELLKAEVERQKASFNSLMAGKVYGLLGHIEKGAADGVEEFVNTMIGALESGFVEEGPITLAEIYLFMQCHIKDNYGRETESLKTKWGKEVAELCAIGMKEGERA</sequence>
<name>A0ABS0ZAV0_9GAMM</name>